<name>A0A930FQ36_9FIRM</name>
<evidence type="ECO:0000313" key="5">
    <source>
        <dbReference type="Proteomes" id="UP000757890"/>
    </source>
</evidence>
<dbReference type="RefSeq" id="WP_276640558.1">
    <property type="nucleotide sequence ID" value="NZ_CAUEAH010000005.1"/>
</dbReference>
<evidence type="ECO:0000256" key="1">
    <source>
        <dbReference type="PIRSR" id="PIRSR014972-1"/>
    </source>
</evidence>
<accession>A0A930FQ36</accession>
<dbReference type="InterPro" id="IPR025540">
    <property type="entry name" value="FlK"/>
</dbReference>
<feature type="binding site" evidence="2">
    <location>
        <position position="112"/>
    </location>
    <ligand>
        <name>substrate</name>
    </ligand>
</feature>
<evidence type="ECO:0000259" key="3">
    <source>
        <dbReference type="Pfam" id="PF22636"/>
    </source>
</evidence>
<dbReference type="PIRSF" id="PIRSF014972">
    <property type="entry name" value="FlK"/>
    <property type="match status" value="1"/>
</dbReference>
<comment type="caution">
    <text evidence="4">The sequence shown here is derived from an EMBL/GenBank/DDBJ whole genome shotgun (WGS) entry which is preliminary data.</text>
</comment>
<gene>
    <name evidence="4" type="ORF">HXL70_07585</name>
</gene>
<dbReference type="CDD" id="cd03440">
    <property type="entry name" value="hot_dog"/>
    <property type="match status" value="1"/>
</dbReference>
<sequence length="126" mass="13118">MEIKIGTAGTASRTVTEKDTALAVKSGSLQVLATPVLSALMEEAAVAALAPCLPSKQTTVGGFIAVRHNAPTPVGQTIKATATVTAVRGKKISFTITASDENGAIGEAEHTRFLVDEEAFMRKLHK</sequence>
<feature type="domain" description="Fluoroacetyl-CoA-specific thioesterase-like" evidence="3">
    <location>
        <begin position="15"/>
        <end position="118"/>
    </location>
</feature>
<feature type="binding site" evidence="2">
    <location>
        <position position="61"/>
    </location>
    <ligand>
        <name>CoA</name>
        <dbReference type="ChEBI" id="CHEBI:57287"/>
    </ligand>
</feature>
<evidence type="ECO:0000313" key="4">
    <source>
        <dbReference type="EMBL" id="MBF1129885.1"/>
    </source>
</evidence>
<dbReference type="AlphaFoldDB" id="A0A930FQ36"/>
<dbReference type="InterPro" id="IPR054485">
    <property type="entry name" value="FlK-like_dom"/>
</dbReference>
<proteinExistence type="predicted"/>
<dbReference type="PANTHER" id="PTHR36934:SF1">
    <property type="entry name" value="THIOESTERASE DOMAIN-CONTAINING PROTEIN"/>
    <property type="match status" value="1"/>
</dbReference>
<dbReference type="Gene3D" id="3.10.129.10">
    <property type="entry name" value="Hotdog Thioesterase"/>
    <property type="match status" value="1"/>
</dbReference>
<dbReference type="InterPro" id="IPR029069">
    <property type="entry name" value="HotDog_dom_sf"/>
</dbReference>
<organism evidence="4 5">
    <name type="scientific">Dialister invisus</name>
    <dbReference type="NCBI Taxonomy" id="218538"/>
    <lineage>
        <taxon>Bacteria</taxon>
        <taxon>Bacillati</taxon>
        <taxon>Bacillota</taxon>
        <taxon>Negativicutes</taxon>
        <taxon>Veillonellales</taxon>
        <taxon>Veillonellaceae</taxon>
        <taxon>Dialister</taxon>
    </lineage>
</organism>
<dbReference type="Proteomes" id="UP000757890">
    <property type="component" value="Unassembled WGS sequence"/>
</dbReference>
<feature type="binding site" evidence="2">
    <location>
        <position position="61"/>
    </location>
    <ligand>
        <name>substrate</name>
    </ligand>
</feature>
<feature type="active site" evidence="1">
    <location>
        <position position="34"/>
    </location>
</feature>
<evidence type="ECO:0000256" key="2">
    <source>
        <dbReference type="PIRSR" id="PIRSR014972-2"/>
    </source>
</evidence>
<dbReference type="EMBL" id="JABZMK010000064">
    <property type="protein sequence ID" value="MBF1129885.1"/>
    <property type="molecule type" value="Genomic_DNA"/>
</dbReference>
<protein>
    <submittedName>
        <fullName evidence="4">Thioesterase family protein</fullName>
    </submittedName>
</protein>
<feature type="active site" evidence="1">
    <location>
        <position position="68"/>
    </location>
</feature>
<feature type="active site" evidence="1">
    <location>
        <position position="42"/>
    </location>
</feature>
<dbReference type="SUPFAM" id="SSF54637">
    <property type="entry name" value="Thioesterase/thiol ester dehydrase-isomerase"/>
    <property type="match status" value="1"/>
</dbReference>
<dbReference type="Pfam" id="PF22636">
    <property type="entry name" value="FlK"/>
    <property type="match status" value="1"/>
</dbReference>
<dbReference type="PANTHER" id="PTHR36934">
    <property type="entry name" value="BLR0278 PROTEIN"/>
    <property type="match status" value="1"/>
</dbReference>
<reference evidence="4" key="1">
    <citation type="submission" date="2020-04" db="EMBL/GenBank/DDBJ databases">
        <title>Deep metagenomics examines the oral microbiome during advanced dental caries in children, revealing novel taxa and co-occurrences with host molecules.</title>
        <authorList>
            <person name="Baker J.L."/>
            <person name="Morton J.T."/>
            <person name="Dinis M."/>
            <person name="Alvarez R."/>
            <person name="Tran N.C."/>
            <person name="Knight R."/>
            <person name="Edlund A."/>
        </authorList>
    </citation>
    <scope>NUCLEOTIDE SEQUENCE</scope>
    <source>
        <strain evidence="4">JCVI_32_bin.14</strain>
    </source>
</reference>